<accession>A0A9D1PZV3</accession>
<organism evidence="2 3">
    <name type="scientific">Candidatus Desulfovibrio intestinipullorum</name>
    <dbReference type="NCBI Taxonomy" id="2838536"/>
    <lineage>
        <taxon>Bacteria</taxon>
        <taxon>Pseudomonadati</taxon>
        <taxon>Thermodesulfobacteriota</taxon>
        <taxon>Desulfovibrionia</taxon>
        <taxon>Desulfovibrionales</taxon>
        <taxon>Desulfovibrionaceae</taxon>
        <taxon>Desulfovibrio</taxon>
    </lineage>
</organism>
<reference evidence="2" key="2">
    <citation type="submission" date="2021-04" db="EMBL/GenBank/DDBJ databases">
        <authorList>
            <person name="Gilroy R."/>
        </authorList>
    </citation>
    <scope>NUCLEOTIDE SEQUENCE</scope>
    <source>
        <strain evidence="2">ChiHecec2B26-446</strain>
    </source>
</reference>
<evidence type="ECO:0000256" key="1">
    <source>
        <dbReference type="SAM" id="Phobius"/>
    </source>
</evidence>
<feature type="transmembrane region" description="Helical" evidence="1">
    <location>
        <begin position="84"/>
        <end position="102"/>
    </location>
</feature>
<dbReference type="AlphaFoldDB" id="A0A9D1PZV3"/>
<dbReference type="InterPro" id="IPR008523">
    <property type="entry name" value="DUF805"/>
</dbReference>
<dbReference type="PANTHER" id="PTHR34980">
    <property type="entry name" value="INNER MEMBRANE PROTEIN-RELATED-RELATED"/>
    <property type="match status" value="1"/>
</dbReference>
<dbReference type="Proteomes" id="UP000886752">
    <property type="component" value="Unassembled WGS sequence"/>
</dbReference>
<dbReference type="Pfam" id="PF05656">
    <property type="entry name" value="DUF805"/>
    <property type="match status" value="1"/>
</dbReference>
<dbReference type="EMBL" id="DXHV01000084">
    <property type="protein sequence ID" value="HIW01603.1"/>
    <property type="molecule type" value="Genomic_DNA"/>
</dbReference>
<name>A0A9D1PZV3_9BACT</name>
<feature type="transmembrane region" description="Helical" evidence="1">
    <location>
        <begin position="53"/>
        <end position="72"/>
    </location>
</feature>
<keyword evidence="1" id="KW-0472">Membrane</keyword>
<evidence type="ECO:0000313" key="2">
    <source>
        <dbReference type="EMBL" id="HIW01603.1"/>
    </source>
</evidence>
<evidence type="ECO:0000313" key="3">
    <source>
        <dbReference type="Proteomes" id="UP000886752"/>
    </source>
</evidence>
<keyword evidence="1" id="KW-1133">Transmembrane helix</keyword>
<protein>
    <submittedName>
        <fullName evidence="2">DUF805 domain-containing protein</fullName>
    </submittedName>
</protein>
<dbReference type="PANTHER" id="PTHR34980:SF2">
    <property type="entry name" value="INNER MEMBRANE PROTEIN YHAH-RELATED"/>
    <property type="match status" value="1"/>
</dbReference>
<reference evidence="2" key="1">
    <citation type="journal article" date="2021" name="PeerJ">
        <title>Extensive microbial diversity within the chicken gut microbiome revealed by metagenomics and culture.</title>
        <authorList>
            <person name="Gilroy R."/>
            <person name="Ravi A."/>
            <person name="Getino M."/>
            <person name="Pursley I."/>
            <person name="Horton D.L."/>
            <person name="Alikhan N.F."/>
            <person name="Baker D."/>
            <person name="Gharbi K."/>
            <person name="Hall N."/>
            <person name="Watson M."/>
            <person name="Adriaenssens E.M."/>
            <person name="Foster-Nyarko E."/>
            <person name="Jarju S."/>
            <person name="Secka A."/>
            <person name="Antonio M."/>
            <person name="Oren A."/>
            <person name="Chaudhuri R.R."/>
            <person name="La Ragione R."/>
            <person name="Hildebrand F."/>
            <person name="Pallen M.J."/>
        </authorList>
    </citation>
    <scope>NUCLEOTIDE SEQUENCE</scope>
    <source>
        <strain evidence="2">ChiHecec2B26-446</strain>
    </source>
</reference>
<comment type="caution">
    <text evidence="2">The sequence shown here is derived from an EMBL/GenBank/DDBJ whole genome shotgun (WGS) entry which is preliminary data.</text>
</comment>
<sequence length="117" mass="13302">MTLKNAVASCLLQYTSLQGRASRSEFWYFTLFIVLVSTAVYLVSLLFPERYGPIMQSLVLMGLAIPLFSVFVRRMHDIGASAWRALFFCIPVVHLICLYWALKPGEDGDNKYGPYPE</sequence>
<feature type="transmembrane region" description="Helical" evidence="1">
    <location>
        <begin position="26"/>
        <end position="47"/>
    </location>
</feature>
<keyword evidence="1" id="KW-0812">Transmembrane</keyword>
<proteinExistence type="predicted"/>
<gene>
    <name evidence="2" type="ORF">H9894_10535</name>
</gene>
<dbReference type="GO" id="GO:0005886">
    <property type="term" value="C:plasma membrane"/>
    <property type="evidence" value="ECO:0007669"/>
    <property type="project" value="TreeGrafter"/>
</dbReference>